<dbReference type="Proteomes" id="UP000758603">
    <property type="component" value="Unassembled WGS sequence"/>
</dbReference>
<comment type="caution">
    <text evidence="2">The sequence shown here is derived from an EMBL/GenBank/DDBJ whole genome shotgun (WGS) entry which is preliminary data.</text>
</comment>
<name>A0A9P9A348_9PEZI</name>
<accession>A0A9P9A348</accession>
<organism evidence="2 3">
    <name type="scientific">Truncatella angustata</name>
    <dbReference type="NCBI Taxonomy" id="152316"/>
    <lineage>
        <taxon>Eukaryota</taxon>
        <taxon>Fungi</taxon>
        <taxon>Dikarya</taxon>
        <taxon>Ascomycota</taxon>
        <taxon>Pezizomycotina</taxon>
        <taxon>Sordariomycetes</taxon>
        <taxon>Xylariomycetidae</taxon>
        <taxon>Amphisphaeriales</taxon>
        <taxon>Sporocadaceae</taxon>
        <taxon>Truncatella</taxon>
    </lineage>
</organism>
<feature type="compositionally biased region" description="Low complexity" evidence="1">
    <location>
        <begin position="70"/>
        <end position="81"/>
    </location>
</feature>
<feature type="non-terminal residue" evidence="2">
    <location>
        <position position="260"/>
    </location>
</feature>
<reference evidence="2" key="1">
    <citation type="journal article" date="2021" name="Nat. Commun.">
        <title>Genetic determinants of endophytism in the Arabidopsis root mycobiome.</title>
        <authorList>
            <person name="Mesny F."/>
            <person name="Miyauchi S."/>
            <person name="Thiergart T."/>
            <person name="Pickel B."/>
            <person name="Atanasova L."/>
            <person name="Karlsson M."/>
            <person name="Huettel B."/>
            <person name="Barry K.W."/>
            <person name="Haridas S."/>
            <person name="Chen C."/>
            <person name="Bauer D."/>
            <person name="Andreopoulos W."/>
            <person name="Pangilinan J."/>
            <person name="LaButti K."/>
            <person name="Riley R."/>
            <person name="Lipzen A."/>
            <person name="Clum A."/>
            <person name="Drula E."/>
            <person name="Henrissat B."/>
            <person name="Kohler A."/>
            <person name="Grigoriev I.V."/>
            <person name="Martin F.M."/>
            <person name="Hacquard S."/>
        </authorList>
    </citation>
    <scope>NUCLEOTIDE SEQUENCE</scope>
    <source>
        <strain evidence="2">MPI-SDFR-AT-0073</strain>
    </source>
</reference>
<feature type="region of interest" description="Disordered" evidence="1">
    <location>
        <begin position="66"/>
        <end position="85"/>
    </location>
</feature>
<gene>
    <name evidence="2" type="ORF">BKA67DRAFT_511880</name>
</gene>
<dbReference type="GeneID" id="70126324"/>
<proteinExistence type="predicted"/>
<dbReference type="EMBL" id="JAGPXC010000002">
    <property type="protein sequence ID" value="KAH6658580.1"/>
    <property type="molecule type" value="Genomic_DNA"/>
</dbReference>
<dbReference type="AlphaFoldDB" id="A0A9P9A348"/>
<evidence type="ECO:0000313" key="2">
    <source>
        <dbReference type="EMBL" id="KAH6658580.1"/>
    </source>
</evidence>
<evidence type="ECO:0000313" key="3">
    <source>
        <dbReference type="Proteomes" id="UP000758603"/>
    </source>
</evidence>
<dbReference type="RefSeq" id="XP_045962814.1">
    <property type="nucleotide sequence ID" value="XM_046097432.1"/>
</dbReference>
<protein>
    <submittedName>
        <fullName evidence="2">Uncharacterized protein</fullName>
    </submittedName>
</protein>
<keyword evidence="3" id="KW-1185">Reference proteome</keyword>
<dbReference type="OrthoDB" id="4806927at2759"/>
<sequence length="260" mass="27293">TSGEARCQGNFQGCPCNATPNTCGVVQNCDRGGCNGSFDSGSNTARCRGNFPGCVCNPVTVSLTRSPPDASTQQSNSASSTCGRKQSCSLNGCNGGFNDQGNAVCMTNFYGCPCIPNPIWIPRPPTLPPYVPPPPTQPPLQNPWYCVGLSEDDDCGFGGCTHRFELVARNMNAGTQVSGYLTGIGHSTADLCGATLGGATIICQGDITAQCSDYGVALYNSRSCRTFCPDLGDLPFCWQIFNGVSAFELAMDLICDRALS</sequence>
<evidence type="ECO:0000256" key="1">
    <source>
        <dbReference type="SAM" id="MobiDB-lite"/>
    </source>
</evidence>